<evidence type="ECO:0000313" key="2">
    <source>
        <dbReference type="Proteomes" id="UP000326268"/>
    </source>
</evidence>
<dbReference type="RefSeq" id="XP_031932849.1">
    <property type="nucleotide sequence ID" value="XM_032065109.1"/>
</dbReference>
<keyword evidence="2" id="KW-1185">Reference proteome</keyword>
<dbReference type="GO" id="GO:0016020">
    <property type="term" value="C:membrane"/>
    <property type="evidence" value="ECO:0007669"/>
    <property type="project" value="TreeGrafter"/>
</dbReference>
<gene>
    <name evidence="1" type="ORF">BDV27DRAFT_120456</name>
</gene>
<name>A0A5N7AL73_9EURO</name>
<dbReference type="PANTHER" id="PTHR32251:SF15">
    <property type="entry name" value="3-OXO-5-ALPHA-STEROID 4-DEHYDROGENASE (DUF1295)"/>
    <property type="match status" value="1"/>
</dbReference>
<accession>A0A5N7AL73</accession>
<dbReference type="EMBL" id="ML737571">
    <property type="protein sequence ID" value="KAE8369768.1"/>
    <property type="molecule type" value="Genomic_DNA"/>
</dbReference>
<dbReference type="Gene3D" id="1.20.120.1630">
    <property type="match status" value="1"/>
</dbReference>
<dbReference type="Proteomes" id="UP000326268">
    <property type="component" value="Unassembled WGS sequence"/>
</dbReference>
<dbReference type="GeneID" id="43649555"/>
<evidence type="ECO:0008006" key="3">
    <source>
        <dbReference type="Google" id="ProtNLM"/>
    </source>
</evidence>
<proteinExistence type="predicted"/>
<dbReference type="Pfam" id="PF06966">
    <property type="entry name" value="DUF1295"/>
    <property type="match status" value="1"/>
</dbReference>
<dbReference type="InterPro" id="IPR010721">
    <property type="entry name" value="UstE-like"/>
</dbReference>
<sequence>MDIYGSKKPMVDIDRTFDQLAAQKPRPGLTTGDVGIFKSTILPSFTLHTGLSIASFIAAKTTDKGEIKDWCWPSSQVINAWWSAVGRQIFYENVSFSTAWKAIPWTEKVLLSCVTIWGTRLFYRISKRTITRGKDDPRYDEMKSKDPGFWKSAFLKQFLPEAVFLTLVTLPFTLPFRLTGSSLDLDTDTVATIRGLGVALFSAGFAMEAMADCQLELHRQERTDLCRHGVWSIVRHPNYLGDALVHISFVVLNAANTFNPLVLLGPVANYVYLRFVGGDKQNEASQEARYKEQDPHKYQQLQAWRREKNSFWPSLSELANPWTWAAVGSGLVGVVLEEAIRGWVRYEFIPNIQFPCLT</sequence>
<dbReference type="PANTHER" id="PTHR32251">
    <property type="entry name" value="3-OXO-5-ALPHA-STEROID 4-DEHYDROGENASE"/>
    <property type="match status" value="1"/>
</dbReference>
<dbReference type="AlphaFoldDB" id="A0A5N7AL73"/>
<reference evidence="1 2" key="1">
    <citation type="submission" date="2019-04" db="EMBL/GenBank/DDBJ databases">
        <title>Friends and foes A comparative genomics studyof 23 Aspergillus species from section Flavi.</title>
        <authorList>
            <consortium name="DOE Joint Genome Institute"/>
            <person name="Kjaerbolling I."/>
            <person name="Vesth T."/>
            <person name="Frisvad J.C."/>
            <person name="Nybo J.L."/>
            <person name="Theobald S."/>
            <person name="Kildgaard S."/>
            <person name="Isbrandt T."/>
            <person name="Kuo A."/>
            <person name="Sato A."/>
            <person name="Lyhne E.K."/>
            <person name="Kogle M.E."/>
            <person name="Wiebenga A."/>
            <person name="Kun R.S."/>
            <person name="Lubbers R.J."/>
            <person name="Makela M.R."/>
            <person name="Barry K."/>
            <person name="Chovatia M."/>
            <person name="Clum A."/>
            <person name="Daum C."/>
            <person name="Haridas S."/>
            <person name="He G."/>
            <person name="LaButti K."/>
            <person name="Lipzen A."/>
            <person name="Mondo S."/>
            <person name="Riley R."/>
            <person name="Salamov A."/>
            <person name="Simmons B.A."/>
            <person name="Magnuson J.K."/>
            <person name="Henrissat B."/>
            <person name="Mortensen U.H."/>
            <person name="Larsen T.O."/>
            <person name="Devries R.P."/>
            <person name="Grigoriev I.V."/>
            <person name="Machida M."/>
            <person name="Baker S.E."/>
            <person name="Andersen M.R."/>
        </authorList>
    </citation>
    <scope>NUCLEOTIDE SEQUENCE [LARGE SCALE GENOMIC DNA]</scope>
    <source>
        <strain evidence="1 2">CBS 763.97</strain>
    </source>
</reference>
<dbReference type="OrthoDB" id="67965at2759"/>
<protein>
    <recommendedName>
        <fullName evidence="3">DUF1295 domain protein</fullName>
    </recommendedName>
</protein>
<evidence type="ECO:0000313" key="1">
    <source>
        <dbReference type="EMBL" id="KAE8369768.1"/>
    </source>
</evidence>
<organism evidence="1 2">
    <name type="scientific">Aspergillus caelatus</name>
    <dbReference type="NCBI Taxonomy" id="61420"/>
    <lineage>
        <taxon>Eukaryota</taxon>
        <taxon>Fungi</taxon>
        <taxon>Dikarya</taxon>
        <taxon>Ascomycota</taxon>
        <taxon>Pezizomycotina</taxon>
        <taxon>Eurotiomycetes</taxon>
        <taxon>Eurotiomycetidae</taxon>
        <taxon>Eurotiales</taxon>
        <taxon>Aspergillaceae</taxon>
        <taxon>Aspergillus</taxon>
        <taxon>Aspergillus subgen. Circumdati</taxon>
    </lineage>
</organism>